<evidence type="ECO:0000256" key="3">
    <source>
        <dbReference type="ARBA" id="ARBA00022729"/>
    </source>
</evidence>
<evidence type="ECO:0000256" key="7">
    <source>
        <dbReference type="SAM" id="Phobius"/>
    </source>
</evidence>
<keyword evidence="7" id="KW-1133">Transmembrane helix</keyword>
<dbReference type="Proteomes" id="UP001187192">
    <property type="component" value="Unassembled WGS sequence"/>
</dbReference>
<dbReference type="FunFam" id="3.50.4.10:FF:000002">
    <property type="entry name" value="G-type lectin S-receptor-like serine/threonine-protein kinase"/>
    <property type="match status" value="1"/>
</dbReference>
<evidence type="ECO:0000259" key="10">
    <source>
        <dbReference type="PROSITE" id="PS50948"/>
    </source>
</evidence>
<evidence type="ECO:0000256" key="6">
    <source>
        <dbReference type="ARBA" id="ARBA00023180"/>
    </source>
</evidence>
<dbReference type="Pfam" id="PF00954">
    <property type="entry name" value="S_locus_glycop"/>
    <property type="match status" value="1"/>
</dbReference>
<keyword evidence="5" id="KW-0675">Receptor</keyword>
<proteinExistence type="predicted"/>
<dbReference type="PROSITE" id="PS50948">
    <property type="entry name" value="PAN"/>
    <property type="match status" value="1"/>
</dbReference>
<dbReference type="InterPro" id="IPR036426">
    <property type="entry name" value="Bulb-type_lectin_dom_sf"/>
</dbReference>
<keyword evidence="2" id="KW-0597">Phosphoprotein</keyword>
<keyword evidence="7" id="KW-0812">Transmembrane</keyword>
<evidence type="ECO:0000256" key="5">
    <source>
        <dbReference type="ARBA" id="ARBA00023170"/>
    </source>
</evidence>
<dbReference type="GO" id="GO:0048544">
    <property type="term" value="P:recognition of pollen"/>
    <property type="evidence" value="ECO:0007669"/>
    <property type="project" value="InterPro"/>
</dbReference>
<dbReference type="Gene3D" id="2.90.10.10">
    <property type="entry name" value="Bulb-type lectin domain"/>
    <property type="match status" value="1"/>
</dbReference>
<dbReference type="CDD" id="cd00028">
    <property type="entry name" value="B_lectin"/>
    <property type="match status" value="1"/>
</dbReference>
<keyword evidence="6" id="KW-0325">Glycoprotein</keyword>
<keyword evidence="3 8" id="KW-0732">Signal</keyword>
<evidence type="ECO:0000313" key="12">
    <source>
        <dbReference type="Proteomes" id="UP001187192"/>
    </source>
</evidence>
<evidence type="ECO:0008006" key="13">
    <source>
        <dbReference type="Google" id="ProtNLM"/>
    </source>
</evidence>
<dbReference type="Pfam" id="PF01453">
    <property type="entry name" value="B_lectin"/>
    <property type="match status" value="1"/>
</dbReference>
<feature type="domain" description="Bulb-type lectin" evidence="9">
    <location>
        <begin position="24"/>
        <end position="145"/>
    </location>
</feature>
<dbReference type="Gene3D" id="3.50.4.10">
    <property type="entry name" value="Hepatocyte Growth Factor"/>
    <property type="match status" value="1"/>
</dbReference>
<dbReference type="PANTHER" id="PTHR32444:SF234">
    <property type="entry name" value="RECEPTOR-LIKE SERINE_THREONINE-PROTEIN KINASE"/>
    <property type="match status" value="1"/>
</dbReference>
<dbReference type="FunFam" id="2.90.10.10:FF:000001">
    <property type="entry name" value="G-type lectin S-receptor-like serine/threonine-protein kinase"/>
    <property type="match status" value="1"/>
</dbReference>
<gene>
    <name evidence="11" type="ORF">TIFTF001_031013</name>
</gene>
<accession>A0AA88DUN5</accession>
<evidence type="ECO:0000259" key="9">
    <source>
        <dbReference type="PROSITE" id="PS50927"/>
    </source>
</evidence>
<dbReference type="EMBL" id="BTGU01000120">
    <property type="protein sequence ID" value="GMN61929.1"/>
    <property type="molecule type" value="Genomic_DNA"/>
</dbReference>
<evidence type="ECO:0000256" key="2">
    <source>
        <dbReference type="ARBA" id="ARBA00022553"/>
    </source>
</evidence>
<dbReference type="SMART" id="SM00473">
    <property type="entry name" value="PAN_AP"/>
    <property type="match status" value="1"/>
</dbReference>
<comment type="function">
    <text evidence="1">Involved in sporophytic self-incompatibility system (the inability of flowering plants to achieve self-fertilization).</text>
</comment>
<dbReference type="PANTHER" id="PTHR32444">
    <property type="entry name" value="BULB-TYPE LECTIN DOMAIN-CONTAINING PROTEIN"/>
    <property type="match status" value="1"/>
</dbReference>
<dbReference type="CDD" id="cd01098">
    <property type="entry name" value="PAN_AP_plant"/>
    <property type="match status" value="1"/>
</dbReference>
<reference evidence="11" key="1">
    <citation type="submission" date="2023-07" db="EMBL/GenBank/DDBJ databases">
        <title>draft genome sequence of fig (Ficus carica).</title>
        <authorList>
            <person name="Takahashi T."/>
            <person name="Nishimura K."/>
        </authorList>
    </citation>
    <scope>NUCLEOTIDE SEQUENCE</scope>
</reference>
<evidence type="ECO:0000256" key="1">
    <source>
        <dbReference type="ARBA" id="ARBA00003061"/>
    </source>
</evidence>
<sequence>MAVSPFLFVSVIILFLFVPVSSTVDTNSTLQSIRDGDTLVSSEGKFELGFFSPGNSKNRYVGIWYHKIPTTTVIWVANRCNPIHDSSGLLTINSTGNLVLLYQDTSVVWSASSLKQARKPFLHLLDTGNLVLKDENNGSSSQESYLWQSFDYPSDTLLPGMKLGWDFRAGLKRSLTAWKSSNDPCPGKLSYGFELKPDASPEVYLLNGTAKYYRSGPWNGLRFSGVPELIANPIYNFKYVYNDHELYYMFDIKVEAELFSRIVLNETTNSRQRYAWLAGNETWGLFDSAPETDCDKYAFCGANGSCVMINNNPTCHCLKGFKPRSEEKWGSSDWSGGCVRNTPMICHDKEKDGFIKLDGLKLPDTTHSWVNQRLNLSECRNKCLRNCSCMAYTNFNIRGQGSGCIMWFGDLLDIRHFPLNGQTLYVRVPASELGKGNGKQRAVIIAAVVGSVSGVLLLGFCIYKIRC</sequence>
<keyword evidence="4" id="KW-1015">Disulfide bond</keyword>
<dbReference type="InterPro" id="IPR001480">
    <property type="entry name" value="Bulb-type_lectin_dom"/>
</dbReference>
<dbReference type="InterPro" id="IPR035446">
    <property type="entry name" value="SLSG/EP1"/>
</dbReference>
<feature type="transmembrane region" description="Helical" evidence="7">
    <location>
        <begin position="442"/>
        <end position="463"/>
    </location>
</feature>
<feature type="chain" id="PRO_5041736798" description="S-locus glycoprotein" evidence="8">
    <location>
        <begin position="23"/>
        <end position="467"/>
    </location>
</feature>
<feature type="signal peptide" evidence="8">
    <location>
        <begin position="1"/>
        <end position="22"/>
    </location>
</feature>
<evidence type="ECO:0000313" key="11">
    <source>
        <dbReference type="EMBL" id="GMN61929.1"/>
    </source>
</evidence>
<dbReference type="SUPFAM" id="SSF51110">
    <property type="entry name" value="alpha-D-mannose-specific plant lectins"/>
    <property type="match status" value="1"/>
</dbReference>
<dbReference type="AlphaFoldDB" id="A0AA88DUN5"/>
<comment type="caution">
    <text evidence="11">The sequence shown here is derived from an EMBL/GenBank/DDBJ whole genome shotgun (WGS) entry which is preliminary data.</text>
</comment>
<keyword evidence="12" id="KW-1185">Reference proteome</keyword>
<protein>
    <recommendedName>
        <fullName evidence="13">S-locus glycoprotein</fullName>
    </recommendedName>
</protein>
<dbReference type="InterPro" id="IPR000858">
    <property type="entry name" value="S_locus_glycoprot_dom"/>
</dbReference>
<name>A0AA88DUN5_FICCA</name>
<organism evidence="11 12">
    <name type="scientific">Ficus carica</name>
    <name type="common">Common fig</name>
    <dbReference type="NCBI Taxonomy" id="3494"/>
    <lineage>
        <taxon>Eukaryota</taxon>
        <taxon>Viridiplantae</taxon>
        <taxon>Streptophyta</taxon>
        <taxon>Embryophyta</taxon>
        <taxon>Tracheophyta</taxon>
        <taxon>Spermatophyta</taxon>
        <taxon>Magnoliopsida</taxon>
        <taxon>eudicotyledons</taxon>
        <taxon>Gunneridae</taxon>
        <taxon>Pentapetalae</taxon>
        <taxon>rosids</taxon>
        <taxon>fabids</taxon>
        <taxon>Rosales</taxon>
        <taxon>Moraceae</taxon>
        <taxon>Ficeae</taxon>
        <taxon>Ficus</taxon>
    </lineage>
</organism>
<evidence type="ECO:0000256" key="4">
    <source>
        <dbReference type="ARBA" id="ARBA00023157"/>
    </source>
</evidence>
<dbReference type="PROSITE" id="PS50927">
    <property type="entry name" value="BULB_LECTIN"/>
    <property type="match status" value="1"/>
</dbReference>
<feature type="domain" description="Apple" evidence="10">
    <location>
        <begin position="346"/>
        <end position="430"/>
    </location>
</feature>
<dbReference type="SMART" id="SM00108">
    <property type="entry name" value="B_lectin"/>
    <property type="match status" value="1"/>
</dbReference>
<dbReference type="Pfam" id="PF08276">
    <property type="entry name" value="PAN_2"/>
    <property type="match status" value="1"/>
</dbReference>
<dbReference type="PIRSF" id="PIRSF002686">
    <property type="entry name" value="SLG"/>
    <property type="match status" value="1"/>
</dbReference>
<dbReference type="InterPro" id="IPR003609">
    <property type="entry name" value="Pan_app"/>
</dbReference>
<evidence type="ECO:0000256" key="8">
    <source>
        <dbReference type="SAM" id="SignalP"/>
    </source>
</evidence>
<keyword evidence="7" id="KW-0472">Membrane</keyword>